<sequence length="133" mass="14321">MKLSLFLFFANLMPFIYGCFPNPNSAPDGVCPTMVTGPMTDPDCDLTISCNACPAVPSYDIANSGGDCMQMTSPCTMDNMVTIMCGPPMCQVDIEQSDGTIVDTMMPMKTLTCDPSGKYLTPGVTDVVRFRCN</sequence>
<name>A0AC35FJR9_9BILA</name>
<protein>
    <submittedName>
        <fullName evidence="2">Uncharacterized protein</fullName>
    </submittedName>
</protein>
<accession>A0AC35FJR9</accession>
<organism evidence="1 2">
    <name type="scientific">Panagrolaimus sp. PS1159</name>
    <dbReference type="NCBI Taxonomy" id="55785"/>
    <lineage>
        <taxon>Eukaryota</taxon>
        <taxon>Metazoa</taxon>
        <taxon>Ecdysozoa</taxon>
        <taxon>Nematoda</taxon>
        <taxon>Chromadorea</taxon>
        <taxon>Rhabditida</taxon>
        <taxon>Tylenchina</taxon>
        <taxon>Panagrolaimomorpha</taxon>
        <taxon>Panagrolaimoidea</taxon>
        <taxon>Panagrolaimidae</taxon>
        <taxon>Panagrolaimus</taxon>
    </lineage>
</organism>
<evidence type="ECO:0000313" key="1">
    <source>
        <dbReference type="Proteomes" id="UP000887580"/>
    </source>
</evidence>
<reference evidence="2" key="1">
    <citation type="submission" date="2022-11" db="UniProtKB">
        <authorList>
            <consortium name="WormBaseParasite"/>
        </authorList>
    </citation>
    <scope>IDENTIFICATION</scope>
</reference>
<evidence type="ECO:0000313" key="2">
    <source>
        <dbReference type="WBParaSite" id="PS1159_v2.g1823.t1"/>
    </source>
</evidence>
<dbReference type="Proteomes" id="UP000887580">
    <property type="component" value="Unplaced"/>
</dbReference>
<proteinExistence type="predicted"/>
<dbReference type="WBParaSite" id="PS1159_v2.g1823.t1">
    <property type="protein sequence ID" value="PS1159_v2.g1823.t1"/>
    <property type="gene ID" value="PS1159_v2.g1823"/>
</dbReference>